<name>A0AB39UUI9_9GAMM</name>
<dbReference type="PANTHER" id="PTHR12994:SF17">
    <property type="entry name" value="LD30995P"/>
    <property type="match status" value="1"/>
</dbReference>
<dbReference type="AlphaFoldDB" id="A0AB39UUI9"/>
<dbReference type="Gene3D" id="3.60.60.10">
    <property type="entry name" value="Penicillin V Acylase, Chain A"/>
    <property type="match status" value="1"/>
</dbReference>
<evidence type="ECO:0000313" key="1">
    <source>
        <dbReference type="EMBL" id="XDT71728.1"/>
    </source>
</evidence>
<dbReference type="GO" id="GO:0016805">
    <property type="term" value="F:dipeptidase activity"/>
    <property type="evidence" value="ECO:0007669"/>
    <property type="project" value="InterPro"/>
</dbReference>
<dbReference type="PANTHER" id="PTHR12994">
    <property type="entry name" value="SECERNIN"/>
    <property type="match status" value="1"/>
</dbReference>
<dbReference type="InterPro" id="IPR005322">
    <property type="entry name" value="Peptidase_C69"/>
</dbReference>
<dbReference type="KEGG" id="tcd:AAIA72_13060"/>
<reference evidence="1" key="1">
    <citation type="submission" date="2024-05" db="EMBL/GenBank/DDBJ databases">
        <title>Genome sequencing of novel strain.</title>
        <authorList>
            <person name="Ganbat D."/>
            <person name="Ganbat S."/>
            <person name="Lee S.-J."/>
        </authorList>
    </citation>
    <scope>NUCLEOTIDE SEQUENCE</scope>
    <source>
        <strain evidence="1">SMD15-11</strain>
    </source>
</reference>
<gene>
    <name evidence="1" type="ORF">AAIA72_13060</name>
</gene>
<proteinExistence type="predicted"/>
<organism evidence="1">
    <name type="scientific">Thermohahella caldifontis</name>
    <dbReference type="NCBI Taxonomy" id="3142973"/>
    <lineage>
        <taxon>Bacteria</taxon>
        <taxon>Pseudomonadati</taxon>
        <taxon>Pseudomonadota</taxon>
        <taxon>Gammaproteobacteria</taxon>
        <taxon>Oceanospirillales</taxon>
        <taxon>Hahellaceae</taxon>
        <taxon>Thermohahella</taxon>
    </lineage>
</organism>
<dbReference type="EMBL" id="CP154858">
    <property type="protein sequence ID" value="XDT71728.1"/>
    <property type="molecule type" value="Genomic_DNA"/>
</dbReference>
<evidence type="ECO:0008006" key="2">
    <source>
        <dbReference type="Google" id="ProtNLM"/>
    </source>
</evidence>
<dbReference type="RefSeq" id="WP_369600753.1">
    <property type="nucleotide sequence ID" value="NZ_CP154858.1"/>
</dbReference>
<accession>A0AB39UUI9</accession>
<sequence>MGEAFVWRSPAGIWLGMNQSAPVGQPQRVERYAGLTLPPGIPVTHETLPRIARDGLDIIIGRPARCWGASMGANEAGVAGSVIRADNRWHFRSSLLKEDLLRLALMQATSAKAAVGLVSLYVERFARSGRRSMEPAVFTFADGEAIWVMETRGRAWWAQSVGHFTALTGAPAWSGDARLHSANADEASRPACLPAAMERRQRALARGLAHVINHHETGDFTLLANILRGDISEHWQHQDDAICRHGSLWHRETANSFLALLTPGERPQLWFTGSSRPCISLFKPVSWDAEPWFSRHMHFWENWRKAVRLAQRSPVIRERLIRLHAELEGQWPRFLQEDINVVIRLEQWWNAVIQILKQAP</sequence>
<protein>
    <recommendedName>
        <fullName evidence="2">Membrane dipeptidase</fullName>
    </recommendedName>
</protein>
<dbReference type="GO" id="GO:0070004">
    <property type="term" value="F:cysteine-type exopeptidase activity"/>
    <property type="evidence" value="ECO:0007669"/>
    <property type="project" value="InterPro"/>
</dbReference>
<dbReference type="GO" id="GO:0006508">
    <property type="term" value="P:proteolysis"/>
    <property type="evidence" value="ECO:0007669"/>
    <property type="project" value="InterPro"/>
</dbReference>